<comment type="caution">
    <text evidence="3">The sequence shown here is derived from an EMBL/GenBank/DDBJ whole genome shotgun (WGS) entry which is preliminary data.</text>
</comment>
<dbReference type="PANTHER" id="PTHR22617">
    <property type="entry name" value="CHEMOTAXIS SENSOR HISTIDINE KINASE-RELATED"/>
    <property type="match status" value="1"/>
</dbReference>
<feature type="compositionally biased region" description="Basic and acidic residues" evidence="1">
    <location>
        <begin position="8"/>
        <end position="19"/>
    </location>
</feature>
<dbReference type="Gene3D" id="2.40.50.180">
    <property type="entry name" value="CheA-289, Domain 4"/>
    <property type="match status" value="1"/>
</dbReference>
<dbReference type="EMBL" id="JAUJEB010000001">
    <property type="protein sequence ID" value="MDN5212720.1"/>
    <property type="molecule type" value="Genomic_DNA"/>
</dbReference>
<accession>A0ABT8L7F8</accession>
<name>A0ABT8L7F8_9BACT</name>
<dbReference type="PANTHER" id="PTHR22617:SF23">
    <property type="entry name" value="CHEMOTAXIS PROTEIN CHEW"/>
    <property type="match status" value="1"/>
</dbReference>
<evidence type="ECO:0000313" key="3">
    <source>
        <dbReference type="EMBL" id="MDN5212720.1"/>
    </source>
</evidence>
<dbReference type="InterPro" id="IPR036061">
    <property type="entry name" value="CheW-like_dom_sf"/>
</dbReference>
<dbReference type="Proteomes" id="UP001172083">
    <property type="component" value="Unassembled WGS sequence"/>
</dbReference>
<feature type="domain" description="CheW-like" evidence="2">
    <location>
        <begin position="22"/>
        <end position="169"/>
    </location>
</feature>
<protein>
    <submittedName>
        <fullName evidence="3">Chemotaxis protein CheW</fullName>
    </submittedName>
</protein>
<dbReference type="SUPFAM" id="SSF50341">
    <property type="entry name" value="CheW-like"/>
    <property type="match status" value="1"/>
</dbReference>
<dbReference type="Pfam" id="PF01584">
    <property type="entry name" value="CheW"/>
    <property type="match status" value="1"/>
</dbReference>
<dbReference type="InterPro" id="IPR002545">
    <property type="entry name" value="CheW-lke_dom"/>
</dbReference>
<dbReference type="SMART" id="SM00260">
    <property type="entry name" value="CheW"/>
    <property type="match status" value="1"/>
</dbReference>
<dbReference type="PROSITE" id="PS50851">
    <property type="entry name" value="CHEW"/>
    <property type="match status" value="1"/>
</dbReference>
<evidence type="ECO:0000313" key="4">
    <source>
        <dbReference type="Proteomes" id="UP001172083"/>
    </source>
</evidence>
<organism evidence="3 4">
    <name type="scientific">Agaribacillus aureus</name>
    <dbReference type="NCBI Taxonomy" id="3051825"/>
    <lineage>
        <taxon>Bacteria</taxon>
        <taxon>Pseudomonadati</taxon>
        <taxon>Bacteroidota</taxon>
        <taxon>Cytophagia</taxon>
        <taxon>Cytophagales</taxon>
        <taxon>Splendidivirgaceae</taxon>
        <taxon>Agaribacillus</taxon>
    </lineage>
</organism>
<dbReference type="InterPro" id="IPR039315">
    <property type="entry name" value="CheW"/>
</dbReference>
<evidence type="ECO:0000256" key="1">
    <source>
        <dbReference type="SAM" id="MobiDB-lite"/>
    </source>
</evidence>
<evidence type="ECO:0000259" key="2">
    <source>
        <dbReference type="PROSITE" id="PS50851"/>
    </source>
</evidence>
<proteinExistence type="predicted"/>
<reference evidence="3" key="1">
    <citation type="submission" date="2023-06" db="EMBL/GenBank/DDBJ databases">
        <title>Genomic of Agaribacillus aureum.</title>
        <authorList>
            <person name="Wang G."/>
        </authorList>
    </citation>
    <scope>NUCLEOTIDE SEQUENCE</scope>
    <source>
        <strain evidence="3">BMA12</strain>
    </source>
</reference>
<keyword evidence="4" id="KW-1185">Reference proteome</keyword>
<gene>
    <name evidence="3" type="ORF">QQ020_11710</name>
</gene>
<feature type="region of interest" description="Disordered" evidence="1">
    <location>
        <begin position="1"/>
        <end position="21"/>
    </location>
</feature>
<dbReference type="RefSeq" id="WP_346758037.1">
    <property type="nucleotide sequence ID" value="NZ_JAUJEB010000001.1"/>
</dbReference>
<dbReference type="Gene3D" id="2.30.30.40">
    <property type="entry name" value="SH3 Domains"/>
    <property type="match status" value="1"/>
</dbReference>
<sequence length="180" mass="20170">MSDNTSLKMDEPNETKEQSLETQQLIVFRQGTEEYGLHIDQIKEVVLTPNITKMPQTPNYVKGVANIRGNIIGIIDLEEKFGIKEATTTDRANKENNYTLVVESDEFKVGILVTEVPNTLSVSSADMEHSINIVHDHNVNSEYIQAIVKLKDRLIILIDIFKVLNEQELETVTSNTVGAG</sequence>